<dbReference type="Proteomes" id="UP001151582">
    <property type="component" value="Unassembled WGS sequence"/>
</dbReference>
<comment type="caution">
    <text evidence="2">The sequence shown here is derived from an EMBL/GenBank/DDBJ whole genome shotgun (WGS) entry which is preliminary data.</text>
</comment>
<accession>A0A9W8B2M2</accession>
<evidence type="ECO:0000313" key="3">
    <source>
        <dbReference type="Proteomes" id="UP001151582"/>
    </source>
</evidence>
<reference evidence="2" key="1">
    <citation type="submission" date="2022-07" db="EMBL/GenBank/DDBJ databases">
        <title>Phylogenomic reconstructions and comparative analyses of Kickxellomycotina fungi.</title>
        <authorList>
            <person name="Reynolds N.K."/>
            <person name="Stajich J.E."/>
            <person name="Barry K."/>
            <person name="Grigoriev I.V."/>
            <person name="Crous P."/>
            <person name="Smith M.E."/>
        </authorList>
    </citation>
    <scope>NUCLEOTIDE SEQUENCE</scope>
    <source>
        <strain evidence="2">RSA 567</strain>
    </source>
</reference>
<evidence type="ECO:0000256" key="1">
    <source>
        <dbReference type="SAM" id="MobiDB-lite"/>
    </source>
</evidence>
<dbReference type="EMBL" id="JANBQB010001591">
    <property type="protein sequence ID" value="KAJ1970880.1"/>
    <property type="molecule type" value="Genomic_DNA"/>
</dbReference>
<feature type="region of interest" description="Disordered" evidence="1">
    <location>
        <begin position="100"/>
        <end position="129"/>
    </location>
</feature>
<protein>
    <submittedName>
        <fullName evidence="2">Uncharacterized protein</fullName>
    </submittedName>
</protein>
<dbReference type="AlphaFoldDB" id="A0A9W8B2M2"/>
<feature type="non-terminal residue" evidence="2">
    <location>
        <position position="280"/>
    </location>
</feature>
<name>A0A9W8B2M2_9FUNG</name>
<gene>
    <name evidence="2" type="ORF">H4R34_005920</name>
</gene>
<proteinExistence type="predicted"/>
<dbReference type="OrthoDB" id="5596628at2759"/>
<sequence>MPVQAAADQGAAYSLITWAAAQRLGLHINHRKRPQLYPYWGKAHLPILGTARARFSTAESSYKRWIEVVVADAPLAVELLVGRHQLDQLHLDLCEVPAASSDRSPQAATLSPDRSLPEATVSPDEPKGPVPVAQKAVAIPLGLPATFFTKIEPAQDPVFLREDALYPAVDRASVDQRVTLQAASKAWRPQLLDTLMSGASALRKYPSGCPPPCLLKPITPPFKDDAELLFVPQAPRSLADQRFMDQYVTTRLHYGIDEPGTANANVPVYSIPKPNTDARR</sequence>
<keyword evidence="3" id="KW-1185">Reference proteome</keyword>
<organism evidence="2 3">
    <name type="scientific">Dimargaris verticillata</name>
    <dbReference type="NCBI Taxonomy" id="2761393"/>
    <lineage>
        <taxon>Eukaryota</taxon>
        <taxon>Fungi</taxon>
        <taxon>Fungi incertae sedis</taxon>
        <taxon>Zoopagomycota</taxon>
        <taxon>Kickxellomycotina</taxon>
        <taxon>Dimargaritomycetes</taxon>
        <taxon>Dimargaritales</taxon>
        <taxon>Dimargaritaceae</taxon>
        <taxon>Dimargaris</taxon>
    </lineage>
</organism>
<evidence type="ECO:0000313" key="2">
    <source>
        <dbReference type="EMBL" id="KAJ1970880.1"/>
    </source>
</evidence>